<dbReference type="InterPro" id="IPR041588">
    <property type="entry name" value="Integrase_H2C2"/>
</dbReference>
<keyword evidence="2" id="KW-0548">Nucleotidyltransferase</keyword>
<dbReference type="PROSITE" id="PS50994">
    <property type="entry name" value="INTEGRASE"/>
    <property type="match status" value="1"/>
</dbReference>
<dbReference type="EMBL" id="CACRXK020001816">
    <property type="protein sequence ID" value="CAB3991264.1"/>
    <property type="molecule type" value="Genomic_DNA"/>
</dbReference>
<dbReference type="GO" id="GO:0015074">
    <property type="term" value="P:DNA integration"/>
    <property type="evidence" value="ECO:0007669"/>
    <property type="project" value="InterPro"/>
</dbReference>
<dbReference type="GO" id="GO:0016787">
    <property type="term" value="F:hydrolase activity"/>
    <property type="evidence" value="ECO:0007669"/>
    <property type="project" value="UniProtKB-KW"/>
</dbReference>
<dbReference type="OrthoDB" id="2286242at2759"/>
<dbReference type="InterPro" id="IPR043502">
    <property type="entry name" value="DNA/RNA_pol_sf"/>
</dbReference>
<dbReference type="InterPro" id="IPR036397">
    <property type="entry name" value="RNaseH_sf"/>
</dbReference>
<evidence type="ECO:0000256" key="2">
    <source>
        <dbReference type="ARBA" id="ARBA00022695"/>
    </source>
</evidence>
<dbReference type="CDD" id="cd09274">
    <property type="entry name" value="RNase_HI_RT_Ty3"/>
    <property type="match status" value="1"/>
</dbReference>
<dbReference type="InterPro" id="IPR041373">
    <property type="entry name" value="RT_RNaseH"/>
</dbReference>
<evidence type="ECO:0000256" key="6">
    <source>
        <dbReference type="ARBA" id="ARBA00022918"/>
    </source>
</evidence>
<reference evidence="7" key="1">
    <citation type="submission" date="2020-04" db="EMBL/GenBank/DDBJ databases">
        <authorList>
            <person name="Alioto T."/>
            <person name="Alioto T."/>
            <person name="Gomez Garrido J."/>
        </authorList>
    </citation>
    <scope>NUCLEOTIDE SEQUENCE</scope>
    <source>
        <strain evidence="7">A484AB</strain>
    </source>
</reference>
<proteinExistence type="predicted"/>
<dbReference type="AlphaFoldDB" id="A0A6S7GCX4"/>
<dbReference type="Gene3D" id="3.30.420.10">
    <property type="entry name" value="Ribonuclease H-like superfamily/Ribonuclease H"/>
    <property type="match status" value="1"/>
</dbReference>
<dbReference type="InterPro" id="IPR050951">
    <property type="entry name" value="Retrovirus_Pol_polyprotein"/>
</dbReference>
<keyword evidence="8" id="KW-1185">Reference proteome</keyword>
<feature type="non-terminal residue" evidence="7">
    <location>
        <position position="880"/>
    </location>
</feature>
<dbReference type="Pfam" id="PF00665">
    <property type="entry name" value="rve"/>
    <property type="match status" value="1"/>
</dbReference>
<dbReference type="Proteomes" id="UP001152795">
    <property type="component" value="Unassembled WGS sequence"/>
</dbReference>
<dbReference type="InterPro" id="IPR001584">
    <property type="entry name" value="Integrase_cat-core"/>
</dbReference>
<dbReference type="Pfam" id="PF17917">
    <property type="entry name" value="RT_RNaseH"/>
    <property type="match status" value="1"/>
</dbReference>
<dbReference type="Gene3D" id="1.10.340.70">
    <property type="match status" value="1"/>
</dbReference>
<keyword evidence="3" id="KW-0540">Nuclease</keyword>
<comment type="caution">
    <text evidence="7">The sequence shown here is derived from an EMBL/GenBank/DDBJ whole genome shotgun (WGS) entry which is preliminary data.</text>
</comment>
<dbReference type="PROSITE" id="PS50878">
    <property type="entry name" value="RT_POL"/>
    <property type="match status" value="1"/>
</dbReference>
<dbReference type="FunFam" id="3.30.420.10:FF:000063">
    <property type="entry name" value="Retrovirus-related Pol polyprotein from transposon 297-like Protein"/>
    <property type="match status" value="1"/>
</dbReference>
<dbReference type="SUPFAM" id="SSF56672">
    <property type="entry name" value="DNA/RNA polymerases"/>
    <property type="match status" value="1"/>
</dbReference>
<dbReference type="Gene3D" id="3.30.70.270">
    <property type="match status" value="1"/>
</dbReference>
<dbReference type="InterPro" id="IPR043128">
    <property type="entry name" value="Rev_trsase/Diguanyl_cyclase"/>
</dbReference>
<dbReference type="PANTHER" id="PTHR37984">
    <property type="entry name" value="PROTEIN CBG26694"/>
    <property type="match status" value="1"/>
</dbReference>
<dbReference type="GO" id="GO:0003964">
    <property type="term" value="F:RNA-directed DNA polymerase activity"/>
    <property type="evidence" value="ECO:0007669"/>
    <property type="project" value="UniProtKB-KW"/>
</dbReference>
<dbReference type="SUPFAM" id="SSF53098">
    <property type="entry name" value="Ribonuclease H-like"/>
    <property type="match status" value="1"/>
</dbReference>
<evidence type="ECO:0000256" key="3">
    <source>
        <dbReference type="ARBA" id="ARBA00022722"/>
    </source>
</evidence>
<dbReference type="PANTHER" id="PTHR37984:SF8">
    <property type="entry name" value="CCHC-TYPE DOMAIN-CONTAINING PROTEIN"/>
    <property type="match status" value="1"/>
</dbReference>
<dbReference type="InterPro" id="IPR012337">
    <property type="entry name" value="RNaseH-like_sf"/>
</dbReference>
<evidence type="ECO:0000313" key="7">
    <source>
        <dbReference type="EMBL" id="CAB3991264.1"/>
    </source>
</evidence>
<gene>
    <name evidence="7" type="ORF">PACLA_8A048152</name>
</gene>
<organism evidence="7 8">
    <name type="scientific">Paramuricea clavata</name>
    <name type="common">Red gorgonian</name>
    <name type="synonym">Violescent sea-whip</name>
    <dbReference type="NCBI Taxonomy" id="317549"/>
    <lineage>
        <taxon>Eukaryota</taxon>
        <taxon>Metazoa</taxon>
        <taxon>Cnidaria</taxon>
        <taxon>Anthozoa</taxon>
        <taxon>Octocorallia</taxon>
        <taxon>Malacalcyonacea</taxon>
        <taxon>Plexauridae</taxon>
        <taxon>Paramuricea</taxon>
    </lineage>
</organism>
<dbReference type="CDD" id="cd01647">
    <property type="entry name" value="RT_LTR"/>
    <property type="match status" value="1"/>
</dbReference>
<evidence type="ECO:0000256" key="4">
    <source>
        <dbReference type="ARBA" id="ARBA00022759"/>
    </source>
</evidence>
<evidence type="ECO:0000256" key="1">
    <source>
        <dbReference type="ARBA" id="ARBA00022679"/>
    </source>
</evidence>
<dbReference type="GO" id="GO:0003676">
    <property type="term" value="F:nucleic acid binding"/>
    <property type="evidence" value="ECO:0007669"/>
    <property type="project" value="InterPro"/>
</dbReference>
<keyword evidence="6" id="KW-0695">RNA-directed DNA polymerase</keyword>
<keyword evidence="5" id="KW-0378">Hydrolase</keyword>
<evidence type="ECO:0000313" key="8">
    <source>
        <dbReference type="Proteomes" id="UP001152795"/>
    </source>
</evidence>
<protein>
    <submittedName>
        <fullName evidence="7">Transposon Ty3-G Gag-Pol poly</fullName>
    </submittedName>
</protein>
<keyword evidence="1" id="KW-0808">Transferase</keyword>
<dbReference type="FunFam" id="3.10.20.370:FF:000001">
    <property type="entry name" value="Retrovirus-related Pol polyprotein from transposon 17.6-like protein"/>
    <property type="match status" value="1"/>
</dbReference>
<dbReference type="Gene3D" id="3.10.20.370">
    <property type="match status" value="1"/>
</dbReference>
<accession>A0A6S7GCX4</accession>
<dbReference type="InterPro" id="IPR000477">
    <property type="entry name" value="RT_dom"/>
</dbReference>
<sequence>MAKPETSEISRPIAHLKPPTEFDFDVSNVAHSWKRWREEVELYMELAMVGKKEETIVKLFLYIVGSQGREIYETLSFDQEPEKRSFKDIVEAFSNYCDPKKNETVERRSVQEARETLDKFITDVKILAATCNFEQLKESLIRDRIICGMTDSKLRQDLLKIPELSLDKCIENCRAAELSKERSEEIKDNDRIYAFNAGQGGKQNRSRKPVNFQLDTTVQLMFFRGLANLTNNIIKPTGKLRICIDPKDLNKATRRSHYPIPTTDEILPDLREERVFSVFDVRNGFWYVELDEESSLLTTFITPFGRYRWMRMPFGLTSAPEEFQRRQHRVIENLPGVVAIHDDILVIGNGATREEAQRDHDVKVYALMRRCREKNTTLNADKTSEELTLQCDASEKGLGAVIFQNEQPLAFASRALSRAEVNYAQIEKELLAVLFGLEKFRQYTYGRPVQVQSDHKPLESIMKKPLHMAPRRLQRMLLRLQGYDIDLVYRSGKNMELSDTLSRAYLQEGGTPVEIEVESINVMHSLPVDTARLDDIRASMETDERMQELKKVILKGWPDKRSDVPGQARQYFGVRDELTVQEGLIFRGERVLVPNDLRKQMIQRIHSTHIGADGCLRRAGESIYWPGMTRDIKDHTAQCDVCRSFDNKQSKETLRSHEVPNRPWAKVGVDIFTFNERNYLITVDYFSGFWEIDLLENVKAKTVIRKMKSQFARYGVPDVCMSDNGPQFVSEEYHKFSKSWKFQRITSSPRHPQNNGRVENAVQAVKRLMKKAKKDNADVYLAVLDYRNTPTQGSESSPAQRLMSRRTKTLLPTTAKLKKTKTKKGCNKKYLSWNRYLEFVSVWHKFLVSNRSLKLLENALVVIGICATVNKNNHEKTSEH</sequence>
<dbReference type="Gene3D" id="3.10.10.10">
    <property type="entry name" value="HIV Type 1 Reverse Transcriptase, subunit A, domain 1"/>
    <property type="match status" value="1"/>
</dbReference>
<dbReference type="GO" id="GO:0004519">
    <property type="term" value="F:endonuclease activity"/>
    <property type="evidence" value="ECO:0007669"/>
    <property type="project" value="UniProtKB-KW"/>
</dbReference>
<evidence type="ECO:0000256" key="5">
    <source>
        <dbReference type="ARBA" id="ARBA00022801"/>
    </source>
</evidence>
<dbReference type="Pfam" id="PF17921">
    <property type="entry name" value="Integrase_H2C2"/>
    <property type="match status" value="1"/>
</dbReference>
<keyword evidence="4" id="KW-0255">Endonuclease</keyword>
<dbReference type="FunFam" id="1.10.340.70:FF:000003">
    <property type="entry name" value="Protein CBG25708"/>
    <property type="match status" value="1"/>
</dbReference>
<name>A0A6S7GCX4_PARCT</name>